<dbReference type="Proteomes" id="UP000001733">
    <property type="component" value="Chromosome"/>
</dbReference>
<keyword evidence="8" id="KW-1185">Reference proteome</keyword>
<dbReference type="OrthoDB" id="9796186at2"/>
<dbReference type="InterPro" id="IPR000843">
    <property type="entry name" value="HTH_LacI"/>
</dbReference>
<evidence type="ECO:0000313" key="7">
    <source>
        <dbReference type="EMBL" id="ACI18710.1"/>
    </source>
</evidence>
<dbReference type="Gene3D" id="3.40.50.2300">
    <property type="match status" value="2"/>
</dbReference>
<dbReference type="SUPFAM" id="SSF53822">
    <property type="entry name" value="Periplasmic binding protein-like I"/>
    <property type="match status" value="1"/>
</dbReference>
<evidence type="ECO:0000259" key="6">
    <source>
        <dbReference type="PROSITE" id="PS50943"/>
    </source>
</evidence>
<evidence type="ECO:0000259" key="5">
    <source>
        <dbReference type="PROSITE" id="PS50932"/>
    </source>
</evidence>
<dbReference type="Gene3D" id="1.10.260.40">
    <property type="entry name" value="lambda repressor-like DNA-binding domains"/>
    <property type="match status" value="1"/>
</dbReference>
<dbReference type="FunFam" id="1.10.260.40:FF:000002">
    <property type="entry name" value="HTH-type transcriptional repressor PurR"/>
    <property type="match status" value="1"/>
</dbReference>
<sequence>MVTIKDVAKKAGVSVMTVSRVINGSKNVKESTREKVLRAIEELGYVPNSVARSLILNKTLTIGLVISDITNPFFTTIARGVEDTAISKHFTVILCNTDEDPEKEMMYAEVLARSKVDGVIYASASGKKAPLKSLFLKKIPIVLIDRTIEGVNDLDIVRGDSVLGAYLLTKHLIDLGHRRIGIIVGSHFISTARDRIEGYKKALNEANIPIDESLIKINENSKFSKEDGYRLTKELLNLENPPTAIFGGNNLMAVGALLAIRERGLEIPEDISLVSFDDIESLSEVYPFLTVVKQPAYTMGVIATEILIRRIENRDKIKEKREILLTPELIIRKSTAPPKRKI</sequence>
<dbReference type="CDD" id="cd01392">
    <property type="entry name" value="HTH_LacI"/>
    <property type="match status" value="1"/>
</dbReference>
<dbReference type="PRINTS" id="PR00036">
    <property type="entry name" value="HTHLACI"/>
</dbReference>
<dbReference type="Pfam" id="PF00356">
    <property type="entry name" value="LacI"/>
    <property type="match status" value="1"/>
</dbReference>
<feature type="domain" description="HTH lacI-type" evidence="5">
    <location>
        <begin position="2"/>
        <end position="56"/>
    </location>
</feature>
<dbReference type="eggNOG" id="COG1609">
    <property type="taxonomic scope" value="Bacteria"/>
</dbReference>
<reference evidence="7 8" key="1">
    <citation type="journal article" date="2014" name="Genome Announc.">
        <title>Complete Genome Sequence of the Extreme Thermophile Dictyoglomus thermophilum H-6-12.</title>
        <authorList>
            <person name="Coil D.A."/>
            <person name="Badger J.H."/>
            <person name="Forberger H.C."/>
            <person name="Riggs F."/>
            <person name="Madupu R."/>
            <person name="Fedorova N."/>
            <person name="Ward N."/>
            <person name="Robb F.T."/>
            <person name="Eisen J.A."/>
        </authorList>
    </citation>
    <scope>NUCLEOTIDE SEQUENCE [LARGE SCALE GENOMIC DNA]</scope>
    <source>
        <strain evidence="8">ATCC 35947 / DSM 3960 / H-6-12</strain>
    </source>
</reference>
<dbReference type="GO" id="GO:0003700">
    <property type="term" value="F:DNA-binding transcription factor activity"/>
    <property type="evidence" value="ECO:0007669"/>
    <property type="project" value="TreeGrafter"/>
</dbReference>
<organism evidence="7 8">
    <name type="scientific">Dictyoglomus thermophilum (strain ATCC 35947 / DSM 3960 / H-6-12)</name>
    <dbReference type="NCBI Taxonomy" id="309799"/>
    <lineage>
        <taxon>Bacteria</taxon>
        <taxon>Pseudomonadati</taxon>
        <taxon>Dictyoglomota</taxon>
        <taxon>Dictyoglomia</taxon>
        <taxon>Dictyoglomales</taxon>
        <taxon>Dictyoglomaceae</taxon>
        <taxon>Dictyoglomus</taxon>
    </lineage>
</organism>
<protein>
    <submittedName>
        <fullName evidence="7">Transcriptional regulator</fullName>
    </submittedName>
</protein>
<accession>B5YC66</accession>
<dbReference type="InterPro" id="IPR001387">
    <property type="entry name" value="Cro/C1-type_HTH"/>
</dbReference>
<dbReference type="GO" id="GO:0000976">
    <property type="term" value="F:transcription cis-regulatory region binding"/>
    <property type="evidence" value="ECO:0007669"/>
    <property type="project" value="TreeGrafter"/>
</dbReference>
<dbReference type="PANTHER" id="PTHR30146:SF148">
    <property type="entry name" value="HTH-TYPE TRANSCRIPTIONAL REPRESSOR PURR-RELATED"/>
    <property type="match status" value="1"/>
</dbReference>
<dbReference type="PaxDb" id="309799-DICTH_0291"/>
<dbReference type="InterPro" id="IPR010982">
    <property type="entry name" value="Lambda_DNA-bd_dom_sf"/>
</dbReference>
<dbReference type="CDD" id="cd06280">
    <property type="entry name" value="PBP1_LacI-like"/>
    <property type="match status" value="1"/>
</dbReference>
<evidence type="ECO:0000256" key="4">
    <source>
        <dbReference type="ARBA" id="ARBA00023163"/>
    </source>
</evidence>
<dbReference type="PROSITE" id="PS50943">
    <property type="entry name" value="HTH_CROC1"/>
    <property type="match status" value="1"/>
</dbReference>
<dbReference type="KEGG" id="dth:DICTH_0291"/>
<evidence type="ECO:0000256" key="1">
    <source>
        <dbReference type="ARBA" id="ARBA00022491"/>
    </source>
</evidence>
<evidence type="ECO:0000256" key="2">
    <source>
        <dbReference type="ARBA" id="ARBA00023015"/>
    </source>
</evidence>
<dbReference type="PROSITE" id="PS00356">
    <property type="entry name" value="HTH_LACI_1"/>
    <property type="match status" value="1"/>
</dbReference>
<evidence type="ECO:0000313" key="8">
    <source>
        <dbReference type="Proteomes" id="UP000001733"/>
    </source>
</evidence>
<keyword evidence="3" id="KW-0238">DNA-binding</keyword>
<gene>
    <name evidence="7" type="ordered locus">DICTH_0291</name>
</gene>
<dbReference type="RefSeq" id="WP_012547342.1">
    <property type="nucleotide sequence ID" value="NC_011297.1"/>
</dbReference>
<dbReference type="SMART" id="SM00354">
    <property type="entry name" value="HTH_LACI"/>
    <property type="match status" value="1"/>
</dbReference>
<dbReference type="EMBL" id="CP001146">
    <property type="protein sequence ID" value="ACI18710.1"/>
    <property type="molecule type" value="Genomic_DNA"/>
</dbReference>
<dbReference type="Pfam" id="PF13377">
    <property type="entry name" value="Peripla_BP_3"/>
    <property type="match status" value="1"/>
</dbReference>
<keyword evidence="2" id="KW-0805">Transcription regulation</keyword>
<dbReference type="InterPro" id="IPR028082">
    <property type="entry name" value="Peripla_BP_I"/>
</dbReference>
<dbReference type="SUPFAM" id="SSF47413">
    <property type="entry name" value="lambda repressor-like DNA-binding domains"/>
    <property type="match status" value="1"/>
</dbReference>
<dbReference type="HOGENOM" id="CLU_037628_6_1_0"/>
<dbReference type="PROSITE" id="PS50932">
    <property type="entry name" value="HTH_LACI_2"/>
    <property type="match status" value="1"/>
</dbReference>
<name>B5YC66_DICT6</name>
<keyword evidence="4" id="KW-0804">Transcription</keyword>
<feature type="domain" description="HTH cro/C1-type" evidence="6">
    <location>
        <begin position="3"/>
        <end position="46"/>
    </location>
</feature>
<dbReference type="STRING" id="309799.DICTH_0291"/>
<dbReference type="PANTHER" id="PTHR30146">
    <property type="entry name" value="LACI-RELATED TRANSCRIPTIONAL REPRESSOR"/>
    <property type="match status" value="1"/>
</dbReference>
<dbReference type="AlphaFoldDB" id="B5YC66"/>
<keyword evidence="1" id="KW-0678">Repressor</keyword>
<proteinExistence type="predicted"/>
<dbReference type="InterPro" id="IPR046335">
    <property type="entry name" value="LacI/GalR-like_sensor"/>
</dbReference>
<evidence type="ECO:0000256" key="3">
    <source>
        <dbReference type="ARBA" id="ARBA00023125"/>
    </source>
</evidence>